<evidence type="ECO:0000313" key="4">
    <source>
        <dbReference type="Proteomes" id="UP001253439"/>
    </source>
</evidence>
<evidence type="ECO:0000256" key="1">
    <source>
        <dbReference type="SAM" id="MobiDB-lite"/>
    </source>
</evidence>
<feature type="domain" description="Glutamine amidotransferase type-2" evidence="2">
    <location>
        <begin position="1"/>
        <end position="201"/>
    </location>
</feature>
<dbReference type="AlphaFoldDB" id="A0AAE4F2M8"/>
<dbReference type="Pfam" id="PF13537">
    <property type="entry name" value="GATase_7"/>
    <property type="match status" value="1"/>
</dbReference>
<evidence type="ECO:0000313" key="3">
    <source>
        <dbReference type="EMBL" id="MDS0223824.1"/>
    </source>
</evidence>
<reference evidence="3 4" key="1">
    <citation type="submission" date="2022-06" db="EMBL/GenBank/DDBJ databases">
        <title>Haloarcula sp. a new haloarchaeum isolate from saline soil.</title>
        <authorList>
            <person name="Strakova D."/>
            <person name="Galisteo C."/>
            <person name="Sanchez-Porro C."/>
            <person name="Ventosa A."/>
        </authorList>
    </citation>
    <scope>NUCLEOTIDE SEQUENCE [LARGE SCALE GENOMIC DNA]</scope>
    <source>
        <strain evidence="3 4">S1AR25-5A</strain>
    </source>
</reference>
<dbReference type="PANTHER" id="PTHR43284:SF1">
    <property type="entry name" value="ASPARAGINE SYNTHETASE"/>
    <property type="match status" value="1"/>
</dbReference>
<dbReference type="InterPro" id="IPR014729">
    <property type="entry name" value="Rossmann-like_a/b/a_fold"/>
</dbReference>
<gene>
    <name evidence="3" type="ORF">NDI54_21070</name>
</gene>
<keyword evidence="4" id="KW-1185">Reference proteome</keyword>
<sequence>MTGICGIFNPEGINTEYHPDNLLLDSQYQSKFEDGMISAHLISYENSHQPAQVGDSDYYIMALGDIYGYRKTNSEYISKQDECENMSDSEFCAILFEKYGLEFYEDLNSEFVIAVYNQKNKELYLVTDRLGSWPIYTYEKEGDILFSTNLQDLARQKQVNTKIIPEYLQFYTSYGYVPGIRTPLKNIDQLPPGSISTLNSESKDSQSYWEPEYTPEDRDPEKTSKILHNLITQILKDRLNSDQDVGMLLSGGSDSRLLLQAMPFSVDCYHMNDWKNQEYKTAKKVSELTNNDFIFLKRKSSYHEDLLERYAALHEFISEFHQAHAGGFDQILREETDVLVTGLYADTFLKGHFLPTRSINTPLGPVDFPLLKNITDIDDFVECESRRSNGFVRSEKTVQEIIKLETKRTPDGIEYFGVEYPSLESLILSKNFYPLTNQPDSLFQQNLHQLQRTHFPMIDNRLVDFALTIPFSELLKNPPVNRALSQNAPDIASFPHPETGVSLKKPFYFHYLSKYIGYLKEKFSESEYPERYYTDSAWRDTSGYIRESNLVEQKLHEHDTLLSESSYLCKEEILGAEEKHSNGEDLSSELYRILSILEMPLLSELNQKPE</sequence>
<dbReference type="PANTHER" id="PTHR43284">
    <property type="entry name" value="ASPARAGINE SYNTHETASE (GLUTAMINE-HYDROLYZING)"/>
    <property type="match status" value="1"/>
</dbReference>
<dbReference type="Gene3D" id="3.60.20.10">
    <property type="entry name" value="Glutamine Phosphoribosylpyrophosphate, subunit 1, domain 1"/>
    <property type="match status" value="1"/>
</dbReference>
<dbReference type="Proteomes" id="UP001253439">
    <property type="component" value="Unassembled WGS sequence"/>
</dbReference>
<feature type="region of interest" description="Disordered" evidence="1">
    <location>
        <begin position="191"/>
        <end position="220"/>
    </location>
</feature>
<name>A0AAE4F2M8_9EURY</name>
<organism evidence="3 4">
    <name type="scientific">Haloarcula terrestris</name>
    <dbReference type="NCBI Taxonomy" id="2950533"/>
    <lineage>
        <taxon>Archaea</taxon>
        <taxon>Methanobacteriati</taxon>
        <taxon>Methanobacteriota</taxon>
        <taxon>Stenosarchaea group</taxon>
        <taxon>Halobacteria</taxon>
        <taxon>Halobacteriales</taxon>
        <taxon>Haloarculaceae</taxon>
        <taxon>Haloarcula</taxon>
    </lineage>
</organism>
<dbReference type="InterPro" id="IPR029055">
    <property type="entry name" value="Ntn_hydrolases_N"/>
</dbReference>
<dbReference type="Gene3D" id="3.40.50.620">
    <property type="entry name" value="HUPs"/>
    <property type="match status" value="1"/>
</dbReference>
<protein>
    <recommendedName>
        <fullName evidence="2">Glutamine amidotransferase type-2 domain-containing protein</fullName>
    </recommendedName>
</protein>
<comment type="caution">
    <text evidence="3">The sequence shown here is derived from an EMBL/GenBank/DDBJ whole genome shotgun (WGS) entry which is preliminary data.</text>
</comment>
<dbReference type="EMBL" id="JAMQOM010000028">
    <property type="protein sequence ID" value="MDS0223824.1"/>
    <property type="molecule type" value="Genomic_DNA"/>
</dbReference>
<feature type="compositionally biased region" description="Polar residues" evidence="1">
    <location>
        <begin position="194"/>
        <end position="208"/>
    </location>
</feature>
<dbReference type="RefSeq" id="WP_310898302.1">
    <property type="nucleotide sequence ID" value="NZ_JAMQOM010000028.1"/>
</dbReference>
<dbReference type="InterPro" id="IPR017932">
    <property type="entry name" value="GATase_2_dom"/>
</dbReference>
<dbReference type="SUPFAM" id="SSF56235">
    <property type="entry name" value="N-terminal nucleophile aminohydrolases (Ntn hydrolases)"/>
    <property type="match status" value="1"/>
</dbReference>
<dbReference type="SUPFAM" id="SSF52402">
    <property type="entry name" value="Adenine nucleotide alpha hydrolases-like"/>
    <property type="match status" value="1"/>
</dbReference>
<proteinExistence type="predicted"/>
<dbReference type="PROSITE" id="PS51278">
    <property type="entry name" value="GATASE_TYPE_2"/>
    <property type="match status" value="1"/>
</dbReference>
<accession>A0AAE4F2M8</accession>
<evidence type="ECO:0000259" key="2">
    <source>
        <dbReference type="PROSITE" id="PS51278"/>
    </source>
</evidence>
<dbReference type="InterPro" id="IPR051786">
    <property type="entry name" value="ASN_synthetase/amidase"/>
</dbReference>